<name>A0A1X6YF49_9RHOB</name>
<evidence type="ECO:0000256" key="1">
    <source>
        <dbReference type="SAM" id="SignalP"/>
    </source>
</evidence>
<organism evidence="2 3">
    <name type="scientific">Roseovarius halotolerans</name>
    <dbReference type="NCBI Taxonomy" id="505353"/>
    <lineage>
        <taxon>Bacteria</taxon>
        <taxon>Pseudomonadati</taxon>
        <taxon>Pseudomonadota</taxon>
        <taxon>Alphaproteobacteria</taxon>
        <taxon>Rhodobacterales</taxon>
        <taxon>Roseobacteraceae</taxon>
        <taxon>Roseovarius</taxon>
    </lineage>
</organism>
<dbReference type="PROSITE" id="PS51257">
    <property type="entry name" value="PROKAR_LIPOPROTEIN"/>
    <property type="match status" value="1"/>
</dbReference>
<dbReference type="Proteomes" id="UP000193207">
    <property type="component" value="Unassembled WGS sequence"/>
</dbReference>
<keyword evidence="1" id="KW-0732">Signal</keyword>
<accession>A0A1X6YF49</accession>
<evidence type="ECO:0000313" key="2">
    <source>
        <dbReference type="EMBL" id="SLN18659.1"/>
    </source>
</evidence>
<gene>
    <name evidence="2" type="ORF">ROH8110_00584</name>
</gene>
<keyword evidence="3" id="KW-1185">Reference proteome</keyword>
<feature type="signal peptide" evidence="1">
    <location>
        <begin position="1"/>
        <end position="21"/>
    </location>
</feature>
<evidence type="ECO:0000313" key="3">
    <source>
        <dbReference type="Proteomes" id="UP000193207"/>
    </source>
</evidence>
<dbReference type="RefSeq" id="WP_085816261.1">
    <property type="nucleotide sequence ID" value="NZ_FWFU01000001.1"/>
</dbReference>
<reference evidence="2 3" key="1">
    <citation type="submission" date="2017-03" db="EMBL/GenBank/DDBJ databases">
        <authorList>
            <person name="Afonso C.L."/>
            <person name="Miller P.J."/>
            <person name="Scott M.A."/>
            <person name="Spackman E."/>
            <person name="Goraichik I."/>
            <person name="Dimitrov K.M."/>
            <person name="Suarez D.L."/>
            <person name="Swayne D.E."/>
        </authorList>
    </citation>
    <scope>NUCLEOTIDE SEQUENCE [LARGE SCALE GENOMIC DNA]</scope>
    <source>
        <strain evidence="2 3">CECT 8110</strain>
    </source>
</reference>
<sequence length="171" mass="17516">MRFVKAISVACLGLMAGCVSPGPEVVARLGDNPALGGGSYSTGGGITVAADMRNYEGRTMVCGVWAKSRQQSILTKMVEPQLLGTGSVSIGSETVLRGLGFMREVAPAADYGGLAADCVVTGRAWRAGDEARAPVVRIPRQQLVNEADADGGDAGGVIVYFRADGPGAGTR</sequence>
<protein>
    <recommendedName>
        <fullName evidence="4">Lipoprotein</fullName>
    </recommendedName>
</protein>
<dbReference type="EMBL" id="FWFU01000001">
    <property type="protein sequence ID" value="SLN18659.1"/>
    <property type="molecule type" value="Genomic_DNA"/>
</dbReference>
<proteinExistence type="predicted"/>
<dbReference type="AlphaFoldDB" id="A0A1X6YF49"/>
<evidence type="ECO:0008006" key="4">
    <source>
        <dbReference type="Google" id="ProtNLM"/>
    </source>
</evidence>
<feature type="chain" id="PRO_5013367203" description="Lipoprotein" evidence="1">
    <location>
        <begin position="22"/>
        <end position="171"/>
    </location>
</feature>